<dbReference type="Gramene" id="Pp3c10_23770V3.2">
    <property type="protein sequence ID" value="Pp3c10_23770V3.2"/>
    <property type="gene ID" value="Pp3c10_23770"/>
</dbReference>
<accession>A0A2K1K075</accession>
<feature type="transmembrane region" description="Helical" evidence="2">
    <location>
        <begin position="206"/>
        <end position="226"/>
    </location>
</feature>
<reference evidence="4 6" key="1">
    <citation type="journal article" date="2008" name="Science">
        <title>The Physcomitrella genome reveals evolutionary insights into the conquest of land by plants.</title>
        <authorList>
            <person name="Rensing S."/>
            <person name="Lang D."/>
            <person name="Zimmer A."/>
            <person name="Terry A."/>
            <person name="Salamov A."/>
            <person name="Shapiro H."/>
            <person name="Nishiyama T."/>
            <person name="Perroud P.-F."/>
            <person name="Lindquist E."/>
            <person name="Kamisugi Y."/>
            <person name="Tanahashi T."/>
            <person name="Sakakibara K."/>
            <person name="Fujita T."/>
            <person name="Oishi K."/>
            <person name="Shin-I T."/>
            <person name="Kuroki Y."/>
            <person name="Toyoda A."/>
            <person name="Suzuki Y."/>
            <person name="Hashimoto A."/>
            <person name="Yamaguchi K."/>
            <person name="Sugano A."/>
            <person name="Kohara Y."/>
            <person name="Fujiyama A."/>
            <person name="Anterola A."/>
            <person name="Aoki S."/>
            <person name="Ashton N."/>
            <person name="Barbazuk W.B."/>
            <person name="Barker E."/>
            <person name="Bennetzen J."/>
            <person name="Bezanilla M."/>
            <person name="Blankenship R."/>
            <person name="Cho S.H."/>
            <person name="Dutcher S."/>
            <person name="Estelle M."/>
            <person name="Fawcett J.A."/>
            <person name="Gundlach H."/>
            <person name="Hanada K."/>
            <person name="Heyl A."/>
            <person name="Hicks K.A."/>
            <person name="Hugh J."/>
            <person name="Lohr M."/>
            <person name="Mayer K."/>
            <person name="Melkozernov A."/>
            <person name="Murata T."/>
            <person name="Nelson D."/>
            <person name="Pils B."/>
            <person name="Prigge M."/>
            <person name="Reiss B."/>
            <person name="Renner T."/>
            <person name="Rombauts S."/>
            <person name="Rushton P."/>
            <person name="Sanderfoot A."/>
            <person name="Schween G."/>
            <person name="Shiu S.-H."/>
            <person name="Stueber K."/>
            <person name="Theodoulou F.L."/>
            <person name="Tu H."/>
            <person name="Van de Peer Y."/>
            <person name="Verrier P.J."/>
            <person name="Waters E."/>
            <person name="Wood A."/>
            <person name="Yang L."/>
            <person name="Cove D."/>
            <person name="Cuming A."/>
            <person name="Hasebe M."/>
            <person name="Lucas S."/>
            <person name="Mishler D.B."/>
            <person name="Reski R."/>
            <person name="Grigoriev I."/>
            <person name="Quatrano R.S."/>
            <person name="Boore J.L."/>
        </authorList>
    </citation>
    <scope>NUCLEOTIDE SEQUENCE [LARGE SCALE GENOMIC DNA]</scope>
    <source>
        <strain evidence="5 6">cv. Gransden 2004</strain>
    </source>
</reference>
<evidence type="ECO:0000259" key="3">
    <source>
        <dbReference type="Pfam" id="PF24867"/>
    </source>
</evidence>
<feature type="transmembrane region" description="Helical" evidence="2">
    <location>
        <begin position="60"/>
        <end position="78"/>
    </location>
</feature>
<dbReference type="InterPro" id="IPR056635">
    <property type="entry name" value="DUF7733"/>
</dbReference>
<dbReference type="GeneID" id="112287829"/>
<evidence type="ECO:0000313" key="6">
    <source>
        <dbReference type="Proteomes" id="UP000006727"/>
    </source>
</evidence>
<keyword evidence="2" id="KW-0472">Membrane</keyword>
<dbReference type="PaxDb" id="3218-PP1S32_127V6.1"/>
<dbReference type="EMBL" id="ABEU02000010">
    <property type="protein sequence ID" value="PNR47181.1"/>
    <property type="molecule type" value="Genomic_DNA"/>
</dbReference>
<keyword evidence="2" id="KW-0812">Transmembrane</keyword>
<keyword evidence="6" id="KW-1185">Reference proteome</keyword>
<reference evidence="4 6" key="2">
    <citation type="journal article" date="2018" name="Plant J.">
        <title>The Physcomitrella patens chromosome-scale assembly reveals moss genome structure and evolution.</title>
        <authorList>
            <person name="Lang D."/>
            <person name="Ullrich K.K."/>
            <person name="Murat F."/>
            <person name="Fuchs J."/>
            <person name="Jenkins J."/>
            <person name="Haas F.B."/>
            <person name="Piednoel M."/>
            <person name="Gundlach H."/>
            <person name="Van Bel M."/>
            <person name="Meyberg R."/>
            <person name="Vives C."/>
            <person name="Morata J."/>
            <person name="Symeonidi A."/>
            <person name="Hiss M."/>
            <person name="Muchero W."/>
            <person name="Kamisugi Y."/>
            <person name="Saleh O."/>
            <person name="Blanc G."/>
            <person name="Decker E.L."/>
            <person name="van Gessel N."/>
            <person name="Grimwood J."/>
            <person name="Hayes R.D."/>
            <person name="Graham S.W."/>
            <person name="Gunter L.E."/>
            <person name="McDaniel S.F."/>
            <person name="Hoernstein S.N.W."/>
            <person name="Larsson A."/>
            <person name="Li F.W."/>
            <person name="Perroud P.F."/>
            <person name="Phillips J."/>
            <person name="Ranjan P."/>
            <person name="Rokshar D.S."/>
            <person name="Rothfels C.J."/>
            <person name="Schneider L."/>
            <person name="Shu S."/>
            <person name="Stevenson D.W."/>
            <person name="Thummler F."/>
            <person name="Tillich M."/>
            <person name="Villarreal Aguilar J.C."/>
            <person name="Widiez T."/>
            <person name="Wong G.K."/>
            <person name="Wymore A."/>
            <person name="Zhang Y."/>
            <person name="Zimmer A.D."/>
            <person name="Quatrano R.S."/>
            <person name="Mayer K.F.X."/>
            <person name="Goodstein D."/>
            <person name="Casacuberta J.M."/>
            <person name="Vandepoele K."/>
            <person name="Reski R."/>
            <person name="Cuming A.C."/>
            <person name="Tuskan G.A."/>
            <person name="Maumus F."/>
            <person name="Salse J."/>
            <person name="Schmutz J."/>
            <person name="Rensing S.A."/>
        </authorList>
    </citation>
    <scope>NUCLEOTIDE SEQUENCE [LARGE SCALE GENOMIC DNA]</scope>
    <source>
        <strain evidence="5 6">cv. Gransden 2004</strain>
    </source>
</reference>
<feature type="compositionally biased region" description="Polar residues" evidence="1">
    <location>
        <begin position="12"/>
        <end position="21"/>
    </location>
</feature>
<protein>
    <recommendedName>
        <fullName evidence="3">DUF7733 domain-containing protein</fullName>
    </recommendedName>
</protein>
<dbReference type="KEGG" id="ppp:112287829"/>
<sequence>MDARAEPKASAITANSESQAAMAQLKQPPQPRRPSYIMLANMTILVLVLVASGLVPLKDVLFAVFASAYFVAMGKFVYPSPTKERPPSVFPKNRLLGYYVGVAGIIAIPFPAAYILGSFVKGDQVAMTSAAPHLFLLVCQVLTEMTVASMVTAVSLPVRALVPILYNSRRLVTLSAWLEFEFARAPSDSASFQWIMFGRGLATVNMAVWTFNLLGFLLPVYLPLVMRMHYDLERLSKEHRS</sequence>
<feature type="transmembrane region" description="Helical" evidence="2">
    <location>
        <begin position="36"/>
        <end position="55"/>
    </location>
</feature>
<dbReference type="Proteomes" id="UP000006727">
    <property type="component" value="Chromosome 10"/>
</dbReference>
<feature type="domain" description="DUF7733" evidence="3">
    <location>
        <begin position="41"/>
        <end position="230"/>
    </location>
</feature>
<feature type="transmembrane region" description="Helical" evidence="2">
    <location>
        <begin position="98"/>
        <end position="122"/>
    </location>
</feature>
<dbReference type="PANTHER" id="PTHR33829:SF2">
    <property type="entry name" value="OS04G0386700 PROTEIN"/>
    <property type="match status" value="1"/>
</dbReference>
<dbReference type="EnsemblPlants" id="Pp3c10_23770V3.1">
    <property type="protein sequence ID" value="Pp3c10_23770V3.1"/>
    <property type="gene ID" value="Pp3c10_23770"/>
</dbReference>
<reference evidence="5" key="3">
    <citation type="submission" date="2020-12" db="UniProtKB">
        <authorList>
            <consortium name="EnsemblPlants"/>
        </authorList>
    </citation>
    <scope>IDENTIFICATION</scope>
</reference>
<keyword evidence="2" id="KW-1133">Transmembrane helix</keyword>
<proteinExistence type="predicted"/>
<feature type="region of interest" description="Disordered" evidence="1">
    <location>
        <begin position="1"/>
        <end position="29"/>
    </location>
</feature>
<evidence type="ECO:0000256" key="1">
    <source>
        <dbReference type="SAM" id="MobiDB-lite"/>
    </source>
</evidence>
<gene>
    <name evidence="5" type="primary">LOC112287829</name>
    <name evidence="4" type="ORF">PHYPA_014301</name>
</gene>
<dbReference type="Pfam" id="PF24867">
    <property type="entry name" value="DUF7733"/>
    <property type="match status" value="1"/>
</dbReference>
<dbReference type="PANTHER" id="PTHR33829">
    <property type="entry name" value="OSJNBA0044M19.10 PROTEIN"/>
    <property type="match status" value="1"/>
</dbReference>
<evidence type="ECO:0000313" key="4">
    <source>
        <dbReference type="EMBL" id="PNR47181.1"/>
    </source>
</evidence>
<dbReference type="OrthoDB" id="1906194at2759"/>
<evidence type="ECO:0000313" key="5">
    <source>
        <dbReference type="EnsemblPlants" id="Pp3c10_23770V3.1"/>
    </source>
</evidence>
<organism evidence="4">
    <name type="scientific">Physcomitrium patens</name>
    <name type="common">Spreading-leaved earth moss</name>
    <name type="synonym">Physcomitrella patens</name>
    <dbReference type="NCBI Taxonomy" id="3218"/>
    <lineage>
        <taxon>Eukaryota</taxon>
        <taxon>Viridiplantae</taxon>
        <taxon>Streptophyta</taxon>
        <taxon>Embryophyta</taxon>
        <taxon>Bryophyta</taxon>
        <taxon>Bryophytina</taxon>
        <taxon>Bryopsida</taxon>
        <taxon>Funariidae</taxon>
        <taxon>Funariales</taxon>
        <taxon>Funariaceae</taxon>
        <taxon>Physcomitrium</taxon>
    </lineage>
</organism>
<dbReference type="AlphaFoldDB" id="A0A2K1K075"/>
<evidence type="ECO:0000256" key="2">
    <source>
        <dbReference type="SAM" id="Phobius"/>
    </source>
</evidence>
<dbReference type="Gramene" id="Pp3c10_23770V3.1">
    <property type="protein sequence ID" value="Pp3c10_23770V3.1"/>
    <property type="gene ID" value="Pp3c10_23770"/>
</dbReference>
<name>A0A2K1K075_PHYPA</name>
<dbReference type="OMA" id="WVKAEFS"/>
<dbReference type="EnsemblPlants" id="Pp3c10_23770V3.2">
    <property type="protein sequence ID" value="Pp3c10_23770V3.2"/>
    <property type="gene ID" value="Pp3c10_23770"/>
</dbReference>
<dbReference type="RefSeq" id="XP_024387094.1">
    <property type="nucleotide sequence ID" value="XM_024531326.2"/>
</dbReference>